<protein>
    <submittedName>
        <fullName evidence="3">Breast cancer anti-estrogen resistance protein 3</fullName>
    </submittedName>
</protein>
<dbReference type="PROSITE" id="PS50105">
    <property type="entry name" value="SAM_DOMAIN"/>
    <property type="match status" value="1"/>
</dbReference>
<feature type="domain" description="SAM" evidence="2">
    <location>
        <begin position="1"/>
        <end position="64"/>
    </location>
</feature>
<accession>A0A5A9NX72</accession>
<organism evidence="3 4">
    <name type="scientific">Triplophysa tibetana</name>
    <dbReference type="NCBI Taxonomy" id="1572043"/>
    <lineage>
        <taxon>Eukaryota</taxon>
        <taxon>Metazoa</taxon>
        <taxon>Chordata</taxon>
        <taxon>Craniata</taxon>
        <taxon>Vertebrata</taxon>
        <taxon>Euteleostomi</taxon>
        <taxon>Actinopterygii</taxon>
        <taxon>Neopterygii</taxon>
        <taxon>Teleostei</taxon>
        <taxon>Ostariophysi</taxon>
        <taxon>Cypriniformes</taxon>
        <taxon>Nemacheilidae</taxon>
        <taxon>Triplophysa</taxon>
    </lineage>
</organism>
<dbReference type="InterPro" id="IPR001660">
    <property type="entry name" value="SAM"/>
</dbReference>
<evidence type="ECO:0000259" key="2">
    <source>
        <dbReference type="PROSITE" id="PS50105"/>
    </source>
</evidence>
<dbReference type="CDD" id="cd09487">
    <property type="entry name" value="SAM_superfamily"/>
    <property type="match status" value="1"/>
</dbReference>
<dbReference type="Gene3D" id="1.10.150.50">
    <property type="entry name" value="Transcription Factor, Ets-1"/>
    <property type="match status" value="1"/>
</dbReference>
<dbReference type="FunFam" id="1.10.150.50:FF:000124">
    <property type="entry name" value="AGAP009560-PA-like protein"/>
    <property type="match status" value="1"/>
</dbReference>
<dbReference type="SUPFAM" id="SSF47769">
    <property type="entry name" value="SAM/Pointed domain"/>
    <property type="match status" value="1"/>
</dbReference>
<proteinExistence type="predicted"/>
<evidence type="ECO:0000313" key="3">
    <source>
        <dbReference type="EMBL" id="KAA0714218.1"/>
    </source>
</evidence>
<dbReference type="Proteomes" id="UP000324632">
    <property type="component" value="Chromosome 12"/>
</dbReference>
<evidence type="ECO:0000256" key="1">
    <source>
        <dbReference type="SAM" id="MobiDB-lite"/>
    </source>
</evidence>
<evidence type="ECO:0000313" key="4">
    <source>
        <dbReference type="Proteomes" id="UP000324632"/>
    </source>
</evidence>
<keyword evidence="4" id="KW-1185">Reference proteome</keyword>
<dbReference type="EMBL" id="SOYY01000012">
    <property type="protein sequence ID" value="KAA0714218.1"/>
    <property type="molecule type" value="Genomic_DNA"/>
</dbReference>
<name>A0A5A9NX72_9TELE</name>
<sequence length="314" mass="35881">MKHMSIPKWLSHLGLPQYCVLFDEEYDGVEDLLHLTEMDLLSLGVQSRLHRIHILSSIQVLQERETKRELRMMAEGRFSSLPRNMHVGRQCTLASSMDLLSSRPAVPQMLPAGYQDVSIHGTLPRKKKTGTTASVRQWQMNGNVGSAAGFSGRCHLPPSPLIHNIIEEHHNFHFDRDGYGASRLARRMSVSSPILLPRAPHTHTRTHLHRQTADVFTKESFHFLLQGRRRHGSYHGVCQVPQKDLFSQSTPSLNTYAREHTWTKMATSDGFRPTDDERNAWEGVPFCENDRNRNAVNEQPNQEKATYPPKQKPL</sequence>
<reference evidence="3 4" key="1">
    <citation type="journal article" date="2019" name="Mol. Ecol. Resour.">
        <title>Chromosome-level genome assembly of Triplophysa tibetana, a fish adapted to the harsh high-altitude environment of the Tibetan Plateau.</title>
        <authorList>
            <person name="Yang X."/>
            <person name="Liu H."/>
            <person name="Ma Z."/>
            <person name="Zou Y."/>
            <person name="Zou M."/>
            <person name="Mao Y."/>
            <person name="Li X."/>
            <person name="Wang H."/>
            <person name="Chen T."/>
            <person name="Wang W."/>
            <person name="Yang R."/>
        </authorList>
    </citation>
    <scope>NUCLEOTIDE SEQUENCE [LARGE SCALE GENOMIC DNA]</scope>
    <source>
        <strain evidence="3">TTIB1903HZAU</strain>
        <tissue evidence="3">Muscle</tissue>
    </source>
</reference>
<gene>
    <name evidence="3" type="ORF">E1301_Tti007366</name>
</gene>
<feature type="compositionally biased region" description="Polar residues" evidence="1">
    <location>
        <begin position="294"/>
        <end position="304"/>
    </location>
</feature>
<comment type="caution">
    <text evidence="3">The sequence shown here is derived from an EMBL/GenBank/DDBJ whole genome shotgun (WGS) entry which is preliminary data.</text>
</comment>
<dbReference type="InterPro" id="IPR013761">
    <property type="entry name" value="SAM/pointed_sf"/>
</dbReference>
<dbReference type="SMART" id="SM00454">
    <property type="entry name" value="SAM"/>
    <property type="match status" value="1"/>
</dbReference>
<dbReference type="Pfam" id="PF00536">
    <property type="entry name" value="SAM_1"/>
    <property type="match status" value="1"/>
</dbReference>
<feature type="region of interest" description="Disordered" evidence="1">
    <location>
        <begin position="267"/>
        <end position="314"/>
    </location>
</feature>
<dbReference type="AlphaFoldDB" id="A0A5A9NX72"/>